<evidence type="ECO:0000313" key="1">
    <source>
        <dbReference type="EMBL" id="CAJ36700.1"/>
    </source>
</evidence>
<accession>Q0W4J3</accession>
<dbReference type="STRING" id="351160.RCIA108"/>
<organism evidence="1 2">
    <name type="scientific">Methanocella arvoryzae (strain DSM 22066 / NBRC 105507 / MRE50)</name>
    <dbReference type="NCBI Taxonomy" id="351160"/>
    <lineage>
        <taxon>Archaea</taxon>
        <taxon>Methanobacteriati</taxon>
        <taxon>Methanobacteriota</taxon>
        <taxon>Stenosarchaea group</taxon>
        <taxon>Methanomicrobia</taxon>
        <taxon>Methanocellales</taxon>
        <taxon>Methanocellaceae</taxon>
        <taxon>Methanocella</taxon>
    </lineage>
</organism>
<evidence type="ECO:0000313" key="2">
    <source>
        <dbReference type="Proteomes" id="UP000000663"/>
    </source>
</evidence>
<dbReference type="AlphaFoldDB" id="Q0W4J3"/>
<reference evidence="1 2" key="1">
    <citation type="journal article" date="2006" name="Science">
        <title>Genome of rice cluster I archaea -- the key methane producers in the rice rhizosphere.</title>
        <authorList>
            <person name="Erkel C."/>
            <person name="Kube M."/>
            <person name="Reinhardt R."/>
            <person name="Liesack W."/>
        </authorList>
    </citation>
    <scope>NUCLEOTIDE SEQUENCE [LARGE SCALE GENOMIC DNA]</scope>
    <source>
        <strain evidence="2">DSM 22066 / NBRC 105507 / MRE50</strain>
    </source>
</reference>
<keyword evidence="2" id="KW-1185">Reference proteome</keyword>
<name>Q0W4J3_METAR</name>
<protein>
    <submittedName>
        <fullName evidence="1">Uncharacterized protein</fullName>
    </submittedName>
</protein>
<dbReference type="EMBL" id="AM114193">
    <property type="protein sequence ID" value="CAJ36700.1"/>
    <property type="molecule type" value="Genomic_DNA"/>
</dbReference>
<dbReference type="KEGG" id="rci:RCIA108"/>
<gene>
    <name evidence="1" type="ORF">RCIA108</name>
</gene>
<sequence>MGVLLRFFGCCAVRAGLAPPEVRPGCAFGSASQTSFASPKRRHFVGVHYPAASASLRFAPGRPEKPPSTAM</sequence>
<proteinExistence type="predicted"/>
<dbReference type="Proteomes" id="UP000000663">
    <property type="component" value="Chromosome"/>
</dbReference>